<dbReference type="VEuPathDB" id="FungiDB:A9K55_001062"/>
<proteinExistence type="predicted"/>
<dbReference type="CDD" id="cd00609">
    <property type="entry name" value="AAT_like"/>
    <property type="match status" value="1"/>
</dbReference>
<dbReference type="InterPro" id="IPR015422">
    <property type="entry name" value="PyrdxlP-dep_Trfase_small"/>
</dbReference>
<dbReference type="SUPFAM" id="SSF53383">
    <property type="entry name" value="PLP-dependent transferases"/>
    <property type="match status" value="1"/>
</dbReference>
<dbReference type="InterPro" id="IPR015421">
    <property type="entry name" value="PyrdxlP-dep_Trfase_major"/>
</dbReference>
<evidence type="ECO:0000259" key="2">
    <source>
        <dbReference type="Pfam" id="PF00155"/>
    </source>
</evidence>
<dbReference type="InterPro" id="IPR050478">
    <property type="entry name" value="Ethylene_sulfur-biosynth"/>
</dbReference>
<feature type="domain" description="Aminotransferase class I/classII large" evidence="2">
    <location>
        <begin position="87"/>
        <end position="431"/>
    </location>
</feature>
<name>A0A2H4STZ2_CORMI</name>
<dbReference type="PANTHER" id="PTHR43795">
    <property type="entry name" value="BIFUNCTIONAL ASPARTATE AMINOTRANSFERASE AND GLUTAMATE/ASPARTATE-PREPHENATE AMINOTRANSFERASE-RELATED"/>
    <property type="match status" value="1"/>
</dbReference>
<protein>
    <submittedName>
        <fullName evidence="3">Pyridoxal phosphate-dependent major domain</fullName>
    </submittedName>
</protein>
<dbReference type="GO" id="GO:0008483">
    <property type="term" value="F:transaminase activity"/>
    <property type="evidence" value="ECO:0007669"/>
    <property type="project" value="TreeGrafter"/>
</dbReference>
<dbReference type="AlphaFoldDB" id="A0A2H4STZ2"/>
<dbReference type="InterPro" id="IPR004839">
    <property type="entry name" value="Aminotransferase_I/II_large"/>
</dbReference>
<dbReference type="Gene3D" id="3.40.640.10">
    <property type="entry name" value="Type I PLP-dependent aspartate aminotransferase-like (Major domain)"/>
    <property type="match status" value="1"/>
</dbReference>
<dbReference type="OrthoDB" id="7042322at2759"/>
<dbReference type="GO" id="GO:0030170">
    <property type="term" value="F:pyridoxal phosphate binding"/>
    <property type="evidence" value="ECO:0007669"/>
    <property type="project" value="InterPro"/>
</dbReference>
<dbReference type="EMBL" id="CP023327">
    <property type="protein sequence ID" value="ATY66581.1"/>
    <property type="molecule type" value="Genomic_DNA"/>
</dbReference>
<dbReference type="Gene3D" id="3.90.1150.10">
    <property type="entry name" value="Aspartate Aminotransferase, domain 1"/>
    <property type="match status" value="1"/>
</dbReference>
<keyword evidence="1" id="KW-0663">Pyridoxal phosphate</keyword>
<gene>
    <name evidence="3" type="ORF">A9K55_001062</name>
</gene>
<evidence type="ECO:0000256" key="1">
    <source>
        <dbReference type="ARBA" id="ARBA00022898"/>
    </source>
</evidence>
<dbReference type="PANTHER" id="PTHR43795:SF39">
    <property type="entry name" value="AMINOTRANSFERASE CLASS I_CLASSII DOMAIN-CONTAINING PROTEIN"/>
    <property type="match status" value="1"/>
</dbReference>
<dbReference type="Pfam" id="PF00155">
    <property type="entry name" value="Aminotran_1_2"/>
    <property type="match status" value="1"/>
</dbReference>
<dbReference type="PRINTS" id="PR00753">
    <property type="entry name" value="ACCSYNTHASE"/>
</dbReference>
<dbReference type="InterPro" id="IPR015424">
    <property type="entry name" value="PyrdxlP-dep_Trfase"/>
</dbReference>
<reference evidence="3 4" key="1">
    <citation type="journal article" date="2017" name="BMC Genomics">
        <title>Chromosome level assembly and secondary metabolite potential of the parasitic fungus Cordyceps militaris.</title>
        <authorList>
            <person name="Kramer G.J."/>
            <person name="Nodwell J.R."/>
        </authorList>
    </citation>
    <scope>NUCLEOTIDE SEQUENCE [LARGE SCALE GENOMIC DNA]</scope>
    <source>
        <strain evidence="3 4">ATCC 34164</strain>
    </source>
</reference>
<dbReference type="Proteomes" id="UP000323067">
    <property type="component" value="Chromosome ii"/>
</dbReference>
<organism evidence="3 4">
    <name type="scientific">Cordyceps militaris</name>
    <name type="common">Caterpillar fungus</name>
    <name type="synonym">Clavaria militaris</name>
    <dbReference type="NCBI Taxonomy" id="73501"/>
    <lineage>
        <taxon>Eukaryota</taxon>
        <taxon>Fungi</taxon>
        <taxon>Dikarya</taxon>
        <taxon>Ascomycota</taxon>
        <taxon>Pezizomycotina</taxon>
        <taxon>Sordariomycetes</taxon>
        <taxon>Hypocreomycetidae</taxon>
        <taxon>Hypocreales</taxon>
        <taxon>Cordycipitaceae</taxon>
        <taxon>Cordyceps</taxon>
    </lineage>
</organism>
<dbReference type="GO" id="GO:0006520">
    <property type="term" value="P:amino acid metabolic process"/>
    <property type="evidence" value="ECO:0007669"/>
    <property type="project" value="TreeGrafter"/>
</dbReference>
<evidence type="ECO:0000313" key="4">
    <source>
        <dbReference type="Proteomes" id="UP000323067"/>
    </source>
</evidence>
<accession>A0A2H4STZ2</accession>
<evidence type="ECO:0000313" key="3">
    <source>
        <dbReference type="EMBL" id="ATY66581.1"/>
    </source>
</evidence>
<sequence length="436" mass="48516">MDTSTFSLPRDASIHLDIDMATTLTSARAQATAAFLSAPWMFATRQTYDKETNPDGVISFALAENKLAVQDVRDFVNRNVTFEVNDFNYGTTDRFPRALAAHLTEYLHPFLPIEPEHIRSTSSCTALHDMLAWAVADPGDAILLNRPIYGRFELDFTNREKVKILYADTDAETCLQVSAIQKYEEALAEAAASGTNVRAILIVNPNNPLGQCYHRDTLVELMKLCQRHQIHLISDEVYACSVFPSDEPAATPFTSMLSIDPRGLIDADLLHVEYGFAKDFAAGGLKLGALVSRSRPVLRALDTLMRFHTPSGAVLNMACALLEDRVWCRAYIDRMRARIKDAHAYVAAQLRAAGIPFLPGSNAGFFLWIDLSAYLPTELDGEENAEFALTKKALAKGVFVQPREEHANKPGWFRLVYTQDPEIITEGIKRLKSAIM</sequence>
<dbReference type="VEuPathDB" id="FungiDB:CCM_03731"/>